<dbReference type="Proteomes" id="UP000642070">
    <property type="component" value="Unassembled WGS sequence"/>
</dbReference>
<proteinExistence type="predicted"/>
<dbReference type="EMBL" id="BMPI01000005">
    <property type="protein sequence ID" value="GGM14414.1"/>
    <property type="molecule type" value="Genomic_DNA"/>
</dbReference>
<keyword evidence="3" id="KW-1185">Reference proteome</keyword>
<gene>
    <name evidence="2" type="ORF">GCM10007977_014400</name>
</gene>
<keyword evidence="1" id="KW-0472">Membrane</keyword>
<reference evidence="2" key="2">
    <citation type="submission" date="2020-09" db="EMBL/GenBank/DDBJ databases">
        <authorList>
            <person name="Sun Q."/>
            <person name="Ohkuma M."/>
        </authorList>
    </citation>
    <scope>NUCLEOTIDE SEQUENCE</scope>
    <source>
        <strain evidence="2">JCM 19831</strain>
    </source>
</reference>
<protein>
    <submittedName>
        <fullName evidence="2">Uncharacterized protein</fullName>
    </submittedName>
</protein>
<accession>A0A917T8A9</accession>
<evidence type="ECO:0000256" key="1">
    <source>
        <dbReference type="SAM" id="Phobius"/>
    </source>
</evidence>
<reference evidence="2" key="1">
    <citation type="journal article" date="2014" name="Int. J. Syst. Evol. Microbiol.">
        <title>Complete genome sequence of Corynebacterium casei LMG S-19264T (=DSM 44701T), isolated from a smear-ripened cheese.</title>
        <authorList>
            <consortium name="US DOE Joint Genome Institute (JGI-PGF)"/>
            <person name="Walter F."/>
            <person name="Albersmeier A."/>
            <person name="Kalinowski J."/>
            <person name="Ruckert C."/>
        </authorList>
    </citation>
    <scope>NUCLEOTIDE SEQUENCE</scope>
    <source>
        <strain evidence="2">JCM 19831</strain>
    </source>
</reference>
<keyword evidence="1" id="KW-1133">Transmembrane helix</keyword>
<name>A0A917T8A9_9ACTN</name>
<evidence type="ECO:0000313" key="3">
    <source>
        <dbReference type="Proteomes" id="UP000642070"/>
    </source>
</evidence>
<evidence type="ECO:0000313" key="2">
    <source>
        <dbReference type="EMBL" id="GGM14414.1"/>
    </source>
</evidence>
<organism evidence="2 3">
    <name type="scientific">Dactylosporangium sucinum</name>
    <dbReference type="NCBI Taxonomy" id="1424081"/>
    <lineage>
        <taxon>Bacteria</taxon>
        <taxon>Bacillati</taxon>
        <taxon>Actinomycetota</taxon>
        <taxon>Actinomycetes</taxon>
        <taxon>Micromonosporales</taxon>
        <taxon>Micromonosporaceae</taxon>
        <taxon>Dactylosporangium</taxon>
    </lineage>
</organism>
<comment type="caution">
    <text evidence="2">The sequence shown here is derived from an EMBL/GenBank/DDBJ whole genome shotgun (WGS) entry which is preliminary data.</text>
</comment>
<dbReference type="AlphaFoldDB" id="A0A917T8A9"/>
<keyword evidence="1" id="KW-0812">Transmembrane</keyword>
<sequence length="196" mass="20294">MGSGPASWRRRAAAWFVAIVAATSAAVFGCADHAEAHDGVILTLHGDGHGSVWVTATWQDGHPVTEAVGMTMLATSSSGGRVGPAGLQRKGDALTYPGTLAPGEWTVVAEMGTPAIGRCQGIVRVAAEGASAAPDQTTCAPPPAAAPPPAPPTRSLAWVWYLAGVLVVTALVVWAFFRHRPAPARRPAPRSLRPRR</sequence>
<feature type="transmembrane region" description="Helical" evidence="1">
    <location>
        <begin position="158"/>
        <end position="177"/>
    </location>
</feature>